<evidence type="ECO:0008006" key="3">
    <source>
        <dbReference type="Google" id="ProtNLM"/>
    </source>
</evidence>
<dbReference type="EMBL" id="QVLU01000002">
    <property type="protein sequence ID" value="RGE74141.1"/>
    <property type="molecule type" value="Genomic_DNA"/>
</dbReference>
<accession>A0A3E3J550</accession>
<comment type="caution">
    <text evidence="1">The sequence shown here is derived from an EMBL/GenBank/DDBJ whole genome shotgun (WGS) entry which is preliminary data.</text>
</comment>
<reference evidence="1 2" key="1">
    <citation type="submission" date="2018-08" db="EMBL/GenBank/DDBJ databases">
        <title>A genome reference for cultivated species of the human gut microbiota.</title>
        <authorList>
            <person name="Zou Y."/>
            <person name="Xue W."/>
            <person name="Luo G."/>
        </authorList>
    </citation>
    <scope>NUCLEOTIDE SEQUENCE [LARGE SCALE GENOMIC DNA]</scope>
    <source>
        <strain evidence="1 2">AF26-4BH</strain>
    </source>
</reference>
<name>A0A3E3J550_9FIRM</name>
<dbReference type="Proteomes" id="UP000261166">
    <property type="component" value="Unassembled WGS sequence"/>
</dbReference>
<gene>
    <name evidence="1" type="ORF">DWY69_03415</name>
</gene>
<evidence type="ECO:0000313" key="2">
    <source>
        <dbReference type="Proteomes" id="UP000261166"/>
    </source>
</evidence>
<sequence>MWSDINSCAQIYLDNNIIKNKFLKNLKKIHFGNKLNKKFWLPFKGIWDKRYSVRIDQLDCNERNYIIFQSGVKFSPRYIRKLKTQKNATIILYLPDTIKNLGIADHRKDFEKYRRYYEIDQVYSFDKEDCKKYNLRFFDLYSSNVDYINRSTDKKCNVFYVGNCRSNRRFNTLLQVYEKLQKENKCEFHIVGVDEREQVFPEQIVYNRPLKYGEVVKKILGCDCILEVINEGQDGNTLRFKEAICYNRRLLTNNQSVYESEYYNPDWIQVFDSPDQIDVEWIKKAIDVKYDYDGRYSPVKFLEEIVGSDGGH</sequence>
<protein>
    <recommendedName>
        <fullName evidence="3">Glycosyltransferase family 1 protein</fullName>
    </recommendedName>
</protein>
<evidence type="ECO:0000313" key="1">
    <source>
        <dbReference type="EMBL" id="RGE74141.1"/>
    </source>
</evidence>
<proteinExistence type="predicted"/>
<dbReference type="AlphaFoldDB" id="A0A3E3J550"/>
<organism evidence="1 2">
    <name type="scientific">Eisenbergiella massiliensis</name>
    <dbReference type="NCBI Taxonomy" id="1720294"/>
    <lineage>
        <taxon>Bacteria</taxon>
        <taxon>Bacillati</taxon>
        <taxon>Bacillota</taxon>
        <taxon>Clostridia</taxon>
        <taxon>Lachnospirales</taxon>
        <taxon>Lachnospiraceae</taxon>
        <taxon>Eisenbergiella</taxon>
    </lineage>
</organism>